<dbReference type="Ensembl" id="ENSVURT00010031589.1">
    <property type="protein sequence ID" value="ENSVURP00010027722.1"/>
    <property type="gene ID" value="ENSVURG00010021224.1"/>
</dbReference>
<gene>
    <name evidence="16" type="primary">D2HGDH</name>
</gene>
<dbReference type="InterPro" id="IPR016169">
    <property type="entry name" value="FAD-bd_PCMH_sub2"/>
</dbReference>
<evidence type="ECO:0000256" key="3">
    <source>
        <dbReference type="ARBA" id="ARBA00008000"/>
    </source>
</evidence>
<dbReference type="FunFam" id="3.30.465.10:FF:000053">
    <property type="entry name" value="D-lactate dehydrogenase (Cytochrome), putative"/>
    <property type="match status" value="1"/>
</dbReference>
<dbReference type="InterPro" id="IPR016171">
    <property type="entry name" value="Vanillyl_alc_oxidase_C-sub2"/>
</dbReference>
<accession>A0A4X2M329</accession>
<dbReference type="InterPro" id="IPR004113">
    <property type="entry name" value="FAD-bd_oxidored_4_C"/>
</dbReference>
<dbReference type="Pfam" id="PF01565">
    <property type="entry name" value="FAD_binding_4"/>
    <property type="match status" value="1"/>
</dbReference>
<dbReference type="InterPro" id="IPR036318">
    <property type="entry name" value="FAD-bd_PCMH-like_sf"/>
</dbReference>
<dbReference type="Gene3D" id="3.30.70.2740">
    <property type="match status" value="1"/>
</dbReference>
<keyword evidence="4" id="KW-0285">Flavoprotein</keyword>
<dbReference type="PANTHER" id="PTHR43716:SF1">
    <property type="entry name" value="D-2-HYDROXYGLUTARATE DEHYDROGENASE, MITOCHONDRIAL"/>
    <property type="match status" value="1"/>
</dbReference>
<dbReference type="GeneTree" id="ENSGT00550000075086"/>
<dbReference type="PANTHER" id="PTHR43716">
    <property type="entry name" value="D-2-HYDROXYGLUTARATE DEHYDROGENASE, MITOCHONDRIAL"/>
    <property type="match status" value="1"/>
</dbReference>
<evidence type="ECO:0000256" key="11">
    <source>
        <dbReference type="ARBA" id="ARBA00039003"/>
    </source>
</evidence>
<dbReference type="FunFam" id="3.30.70.2190:FF:000001">
    <property type="entry name" value="D-2-hydroxyglutarate dehydrogenase mitochondrial"/>
    <property type="match status" value="1"/>
</dbReference>
<dbReference type="GO" id="GO:0051990">
    <property type="term" value="F:(R)-2-hydroxyglutarate dehydrogenase activity"/>
    <property type="evidence" value="ECO:0007669"/>
    <property type="project" value="UniProtKB-EC"/>
</dbReference>
<evidence type="ECO:0000256" key="13">
    <source>
        <dbReference type="ARBA" id="ARBA00045410"/>
    </source>
</evidence>
<sequence>MAVPCLFPRHPAWRLGVFMRWCVNGHKRTLVGVTGPPPLLGVEQKGTSRACSFGNGRFVKALHQRDFCVTAAGAQEVMLTCDRYPVRRLPFAKVSEEDLEFFERVIPGRVSTDPDELRPVNVDWLKMVRGCSKVLLKPKTTEEVSQILRYCNKRNLAVNPQGGNTGMVGGSVPVFDEIIISTSLMNRVISFDTVAGILVCQAGCILEQLNQYVEERDFIMPLDLGAKGSCHIGGNVATNAGGLRLLRYGSLRGTVLGLEVVLADGLVLDCLTSLRKDNTGYDLKQLFIGSEGTLGIITAVSILCPRKPKAVNLAFLGCPGFAEVLKTFSSCKGMLGEILSAYEFMDNKCMQLVKSHLRLSNPVKENPFYVLIETSGSDARHDEEKLTNFLEQVMSSGLVADGTVATENTKIKMLWALRERITEALSCDGYVYKYDISLPVEKLYDIVLDIRSRLGQSAKSVVGYGHLGDGNLHLNVTANAYSSSLLKAIEPYVYEWTARHHGSISAEHGLGFKKKDFIGYSKPREAILLMQQIKGMLDPKGILNPYKTLPSSSCW</sequence>
<dbReference type="PROSITE" id="PS51387">
    <property type="entry name" value="FAD_PCMH"/>
    <property type="match status" value="1"/>
</dbReference>
<dbReference type="FunFam" id="1.10.45.10:FF:000001">
    <property type="entry name" value="D-lactate dehydrogenase mitochondrial"/>
    <property type="match status" value="1"/>
</dbReference>
<keyword evidence="10" id="KW-0496">Mitochondrion</keyword>
<comment type="subcellular location">
    <subcellularLocation>
        <location evidence="2">Mitochondrion</location>
    </subcellularLocation>
</comment>
<dbReference type="RefSeq" id="XP_027731969.1">
    <property type="nucleotide sequence ID" value="XM_027876168.1"/>
</dbReference>
<name>A0A4X2M329_VOMUR</name>
<dbReference type="InterPro" id="IPR006094">
    <property type="entry name" value="Oxid_FAD_bind_N"/>
</dbReference>
<evidence type="ECO:0000313" key="17">
    <source>
        <dbReference type="Proteomes" id="UP000314987"/>
    </source>
</evidence>
<dbReference type="GO" id="GO:0006108">
    <property type="term" value="P:malate metabolic process"/>
    <property type="evidence" value="ECO:0007669"/>
    <property type="project" value="Ensembl"/>
</dbReference>
<dbReference type="SUPFAM" id="SSF55103">
    <property type="entry name" value="FAD-linked oxidases, C-terminal domain"/>
    <property type="match status" value="1"/>
</dbReference>
<dbReference type="Pfam" id="PF02913">
    <property type="entry name" value="FAD-oxidase_C"/>
    <property type="match status" value="1"/>
</dbReference>
<dbReference type="Gene3D" id="3.30.70.2190">
    <property type="match status" value="1"/>
</dbReference>
<dbReference type="SUPFAM" id="SSF56176">
    <property type="entry name" value="FAD-binding/transporter-associated domain-like"/>
    <property type="match status" value="1"/>
</dbReference>
<dbReference type="OMA" id="YNEDWMR"/>
<evidence type="ECO:0000256" key="4">
    <source>
        <dbReference type="ARBA" id="ARBA00022630"/>
    </source>
</evidence>
<evidence type="ECO:0000256" key="1">
    <source>
        <dbReference type="ARBA" id="ARBA00001974"/>
    </source>
</evidence>
<dbReference type="AlphaFoldDB" id="A0A4X2M329"/>
<evidence type="ECO:0000259" key="15">
    <source>
        <dbReference type="PROSITE" id="PS51387"/>
    </source>
</evidence>
<evidence type="ECO:0000256" key="2">
    <source>
        <dbReference type="ARBA" id="ARBA00004173"/>
    </source>
</evidence>
<comment type="function">
    <text evidence="13">Catalyzes the oxidation of D-2-hydroxyglutarate (D-2-HG) to alpha-ketoglutarate. Also catalyzes the oxidation of other D-2-hydroxyacids, such as D-malate (D-MAL) and D-lactate (D-LAC). Exhibits high activities towards D-2-HG and D-MAL but a very weak activity towards D-LAC.</text>
</comment>
<dbReference type="InterPro" id="IPR051264">
    <property type="entry name" value="FAD-oxidored/transferase_4"/>
</dbReference>
<dbReference type="GeneID" id="114053239"/>
<dbReference type="GO" id="GO:0071949">
    <property type="term" value="F:FAD binding"/>
    <property type="evidence" value="ECO:0007669"/>
    <property type="project" value="InterPro"/>
</dbReference>
<keyword evidence="6" id="KW-0274">FAD</keyword>
<dbReference type="Gene3D" id="3.30.465.10">
    <property type="match status" value="1"/>
</dbReference>
<dbReference type="Gene3D" id="3.30.43.10">
    <property type="entry name" value="Uridine Diphospho-n-acetylenolpyruvylglucosamine Reductase, domain 2"/>
    <property type="match status" value="1"/>
</dbReference>
<comment type="cofactor">
    <cofactor evidence="1">
        <name>FAD</name>
        <dbReference type="ChEBI" id="CHEBI:57692"/>
    </cofactor>
</comment>
<evidence type="ECO:0000256" key="7">
    <source>
        <dbReference type="ARBA" id="ARBA00022833"/>
    </source>
</evidence>
<evidence type="ECO:0000313" key="16">
    <source>
        <dbReference type="Ensembl" id="ENSVURP00010027722.1"/>
    </source>
</evidence>
<keyword evidence="5" id="KW-0479">Metal-binding</keyword>
<keyword evidence="17" id="KW-1185">Reference proteome</keyword>
<evidence type="ECO:0000256" key="10">
    <source>
        <dbReference type="ARBA" id="ARBA00023128"/>
    </source>
</evidence>
<dbReference type="Proteomes" id="UP000314987">
    <property type="component" value="Unassembled WGS sequence"/>
</dbReference>
<evidence type="ECO:0000256" key="6">
    <source>
        <dbReference type="ARBA" id="ARBA00022827"/>
    </source>
</evidence>
<keyword evidence="8" id="KW-0809">Transit peptide</keyword>
<dbReference type="GO" id="GO:0005739">
    <property type="term" value="C:mitochondrion"/>
    <property type="evidence" value="ECO:0007669"/>
    <property type="project" value="UniProtKB-SubCell"/>
</dbReference>
<feature type="domain" description="FAD-binding PCMH-type" evidence="15">
    <location>
        <begin position="127"/>
        <end position="307"/>
    </location>
</feature>
<dbReference type="EC" id="1.1.99.39" evidence="11"/>
<comment type="catalytic activity">
    <reaction evidence="14">
        <text>(R)-malate + A = oxaloacetate + AH2</text>
        <dbReference type="Rhea" id="RHEA:67460"/>
        <dbReference type="ChEBI" id="CHEBI:13193"/>
        <dbReference type="ChEBI" id="CHEBI:15588"/>
        <dbReference type="ChEBI" id="CHEBI:16452"/>
        <dbReference type="ChEBI" id="CHEBI:17499"/>
    </reaction>
    <physiologicalReaction direction="left-to-right" evidence="14">
        <dbReference type="Rhea" id="RHEA:67461"/>
    </physiologicalReaction>
</comment>
<reference evidence="16" key="2">
    <citation type="submission" date="2025-08" db="UniProtKB">
        <authorList>
            <consortium name="Ensembl"/>
        </authorList>
    </citation>
    <scope>IDENTIFICATION</scope>
</reference>
<dbReference type="Gene3D" id="1.10.45.10">
    <property type="entry name" value="Vanillyl-alcohol Oxidase, Chain A, domain 4"/>
    <property type="match status" value="1"/>
</dbReference>
<dbReference type="FunFam" id="3.30.70.2740:FF:000002">
    <property type="entry name" value="D-2-hydroxyglutarate dehydrogenase mitochondrial"/>
    <property type="match status" value="1"/>
</dbReference>
<dbReference type="GO" id="GO:0008270">
    <property type="term" value="F:zinc ion binding"/>
    <property type="evidence" value="ECO:0007669"/>
    <property type="project" value="Ensembl"/>
</dbReference>
<evidence type="ECO:0000256" key="5">
    <source>
        <dbReference type="ARBA" id="ARBA00022723"/>
    </source>
</evidence>
<dbReference type="FunFam" id="3.30.43.10:FF:000002">
    <property type="entry name" value="D-2-hydroxyglutarate dehydrogenase, mitochondrial"/>
    <property type="match status" value="1"/>
</dbReference>
<protein>
    <recommendedName>
        <fullName evidence="12">D-2-hydroxyglutarate dehydrogenase, mitochondrial</fullName>
        <ecNumber evidence="11">1.1.99.39</ecNumber>
    </recommendedName>
</protein>
<proteinExistence type="inferred from homology"/>
<reference evidence="16" key="3">
    <citation type="submission" date="2025-09" db="UniProtKB">
        <authorList>
            <consortium name="Ensembl"/>
        </authorList>
    </citation>
    <scope>IDENTIFICATION</scope>
</reference>
<dbReference type="InterPro" id="IPR016167">
    <property type="entry name" value="FAD-bd_PCMH_sub1"/>
</dbReference>
<evidence type="ECO:0000256" key="9">
    <source>
        <dbReference type="ARBA" id="ARBA00023002"/>
    </source>
</evidence>
<dbReference type="InterPro" id="IPR016166">
    <property type="entry name" value="FAD-bd_PCMH"/>
</dbReference>
<organism evidence="16 17">
    <name type="scientific">Vombatus ursinus</name>
    <name type="common">Common wombat</name>
    <dbReference type="NCBI Taxonomy" id="29139"/>
    <lineage>
        <taxon>Eukaryota</taxon>
        <taxon>Metazoa</taxon>
        <taxon>Chordata</taxon>
        <taxon>Craniata</taxon>
        <taxon>Vertebrata</taxon>
        <taxon>Euteleostomi</taxon>
        <taxon>Mammalia</taxon>
        <taxon>Metatheria</taxon>
        <taxon>Diprotodontia</taxon>
        <taxon>Vombatidae</taxon>
        <taxon>Vombatus</taxon>
    </lineage>
</organism>
<reference evidence="17" key="1">
    <citation type="submission" date="2018-12" db="EMBL/GenBank/DDBJ databases">
        <authorList>
            <person name="Yazar S."/>
        </authorList>
    </citation>
    <scope>NUCLEOTIDE SEQUENCE [LARGE SCALE GENOMIC DNA]</scope>
</reference>
<dbReference type="STRING" id="29139.ENSVURP00010027722"/>
<evidence type="ECO:0000256" key="14">
    <source>
        <dbReference type="ARBA" id="ARBA00049267"/>
    </source>
</evidence>
<keyword evidence="7" id="KW-0862">Zinc</keyword>
<evidence type="ECO:0000256" key="8">
    <source>
        <dbReference type="ARBA" id="ARBA00022946"/>
    </source>
</evidence>
<evidence type="ECO:0000256" key="12">
    <source>
        <dbReference type="ARBA" id="ARBA00039639"/>
    </source>
</evidence>
<dbReference type="OrthoDB" id="5332616at2759"/>
<dbReference type="InterPro" id="IPR016164">
    <property type="entry name" value="FAD-linked_Oxase-like_C"/>
</dbReference>
<comment type="similarity">
    <text evidence="3">Belongs to the FAD-binding oxidoreductase/transferase type 4 family.</text>
</comment>
<keyword evidence="9" id="KW-0560">Oxidoreductase</keyword>
<dbReference type="CTD" id="728294"/>